<dbReference type="AlphaFoldDB" id="A0A3N0CXM7"/>
<protein>
    <recommendedName>
        <fullName evidence="2">BZIP domain-containing protein</fullName>
    </recommendedName>
</protein>
<comment type="caution">
    <text evidence="3">The sequence shown here is derived from an EMBL/GenBank/DDBJ whole genome shotgun (WGS) entry which is preliminary data.</text>
</comment>
<proteinExistence type="predicted"/>
<keyword evidence="1" id="KW-0175">Coiled coil</keyword>
<name>A0A3N0CXM7_SINP1</name>
<dbReference type="InterPro" id="IPR004827">
    <property type="entry name" value="bZIP"/>
</dbReference>
<keyword evidence="4" id="KW-1185">Reference proteome</keyword>
<dbReference type="GO" id="GO:0003700">
    <property type="term" value="F:DNA-binding transcription factor activity"/>
    <property type="evidence" value="ECO:0007669"/>
    <property type="project" value="InterPro"/>
</dbReference>
<evidence type="ECO:0000256" key="1">
    <source>
        <dbReference type="SAM" id="Coils"/>
    </source>
</evidence>
<evidence type="ECO:0000259" key="2">
    <source>
        <dbReference type="Pfam" id="PF00170"/>
    </source>
</evidence>
<organism evidence="3 4">
    <name type="scientific">Sinomicrobium pectinilyticum</name>
    <dbReference type="NCBI Taxonomy" id="1084421"/>
    <lineage>
        <taxon>Bacteria</taxon>
        <taxon>Pseudomonadati</taxon>
        <taxon>Bacteroidota</taxon>
        <taxon>Flavobacteriia</taxon>
        <taxon>Flavobacteriales</taxon>
        <taxon>Flavobacteriaceae</taxon>
        <taxon>Sinomicrobium</taxon>
    </lineage>
</organism>
<feature type="coiled-coil region" evidence="1">
    <location>
        <begin position="5"/>
        <end position="32"/>
    </location>
</feature>
<gene>
    <name evidence="3" type="ORF">ED312_23325</name>
</gene>
<accession>A0A3N0CXM7</accession>
<sequence>MTLYTIQLQKEVKALSAENQQFRKEIDELKKP</sequence>
<evidence type="ECO:0000313" key="3">
    <source>
        <dbReference type="EMBL" id="RNL68051.1"/>
    </source>
</evidence>
<dbReference type="EMBL" id="RJTM01000212">
    <property type="protein sequence ID" value="RNL68051.1"/>
    <property type="molecule type" value="Genomic_DNA"/>
</dbReference>
<evidence type="ECO:0000313" key="4">
    <source>
        <dbReference type="Proteomes" id="UP000267469"/>
    </source>
</evidence>
<dbReference type="Proteomes" id="UP000267469">
    <property type="component" value="Unassembled WGS sequence"/>
</dbReference>
<dbReference type="Pfam" id="PF00170">
    <property type="entry name" value="bZIP_1"/>
    <property type="match status" value="1"/>
</dbReference>
<reference evidence="3 4" key="1">
    <citation type="submission" date="2018-10" db="EMBL/GenBank/DDBJ databases">
        <title>Sinomicrobium pectinilyticum sp. nov., a pectinase-producing bacterium isolated from alkaline and saline soil, and emended description of the genus Sinomicrobium.</title>
        <authorList>
            <person name="Cheng B."/>
            <person name="Li C."/>
            <person name="Lai Q."/>
            <person name="Du M."/>
            <person name="Shao Z."/>
            <person name="Xu P."/>
            <person name="Yang C."/>
        </authorList>
    </citation>
    <scope>NUCLEOTIDE SEQUENCE [LARGE SCALE GENOMIC DNA]</scope>
    <source>
        <strain evidence="3 4">5DNS001</strain>
    </source>
</reference>
<feature type="domain" description="BZIP" evidence="2">
    <location>
        <begin position="4"/>
        <end position="31"/>
    </location>
</feature>